<sequence length="517" mass="59192">MTFKDIHTHTQNYHSRHAMSKLLHSELLASGHSSGFYSFVKSLADCTSKAEEHGRVDAELKRLSDRMGHPDISSARMKDYMIRLIHVFMLGYDVSFGTIYAIMATQSGETALDRRVGYIAATLFLQKNHDLTIMLVNTLQRDLASQNHLDRCAALTSICYLDHAEMQDAVLEKVLQCMEYPKQIVRKKAAIALLCLYQRTPDLLPQLEPYFRQALLDKDHSVVFAALSIWKYIVSIVPDPGKYEDLVPVITHILNDTMEGRNYQRSFIYHGVPAPWAQVACLQILGTFLKHGVGSQQDIYKVVVVCLTQAEHQVDAAYAIILECIHVFNTIDALLLENLMEAEELSPFRVLDRFLDSGNHTLRYLGLSGLERIDLNLWSDDWLDGRQLSKILETSQTDMTIIYKTLAILDKLLVFKKNTHARLQYMQAMGASIQKAVANTQAEKAVHERLSRWYLDRVIRYPFFYENLHTRRLSPFAHAILNSFRKHFWKYRLSLASTDCHPCLGPFMQGPAGRVLR</sequence>
<keyword evidence="8" id="KW-1185">Reference proteome</keyword>
<comment type="subcellular location">
    <subcellularLocation>
        <location evidence="1">Endomembrane system</location>
    </subcellularLocation>
</comment>
<comment type="caution">
    <text evidence="7">The sequence shown here is derived from an EMBL/GenBank/DDBJ whole genome shotgun (WGS) entry which is preliminary data.</text>
</comment>
<dbReference type="OMA" id="LMCEYLE"/>
<dbReference type="Gene3D" id="1.25.10.10">
    <property type="entry name" value="Leucine-rich Repeat Variant"/>
    <property type="match status" value="1"/>
</dbReference>
<dbReference type="InterPro" id="IPR011989">
    <property type="entry name" value="ARM-like"/>
</dbReference>
<dbReference type="STRING" id="13706.A0A1X2HXA2"/>
<evidence type="ECO:0000256" key="3">
    <source>
        <dbReference type="ARBA" id="ARBA00022927"/>
    </source>
</evidence>
<dbReference type="PANTHER" id="PTHR22780">
    <property type="entry name" value="ADAPTIN, ALPHA/GAMMA/EPSILON"/>
    <property type="match status" value="1"/>
</dbReference>
<evidence type="ECO:0000256" key="4">
    <source>
        <dbReference type="ARBA" id="ARBA00023136"/>
    </source>
</evidence>
<dbReference type="Proteomes" id="UP000242180">
    <property type="component" value="Unassembled WGS sequence"/>
</dbReference>
<organism evidence="7 8">
    <name type="scientific">Syncephalastrum racemosum</name>
    <name type="common">Filamentous fungus</name>
    <dbReference type="NCBI Taxonomy" id="13706"/>
    <lineage>
        <taxon>Eukaryota</taxon>
        <taxon>Fungi</taxon>
        <taxon>Fungi incertae sedis</taxon>
        <taxon>Mucoromycota</taxon>
        <taxon>Mucoromycotina</taxon>
        <taxon>Mucoromycetes</taxon>
        <taxon>Mucorales</taxon>
        <taxon>Syncephalastraceae</taxon>
        <taxon>Syncephalastrum</taxon>
    </lineage>
</organism>
<dbReference type="GO" id="GO:0016192">
    <property type="term" value="P:vesicle-mediated transport"/>
    <property type="evidence" value="ECO:0007669"/>
    <property type="project" value="InterPro"/>
</dbReference>
<dbReference type="GO" id="GO:0012505">
    <property type="term" value="C:endomembrane system"/>
    <property type="evidence" value="ECO:0007669"/>
    <property type="project" value="UniProtKB-SubCell"/>
</dbReference>
<dbReference type="InterPro" id="IPR002553">
    <property type="entry name" value="Clathrin/coatomer_adapt-like_N"/>
</dbReference>
<evidence type="ECO:0000259" key="6">
    <source>
        <dbReference type="Pfam" id="PF01602"/>
    </source>
</evidence>
<dbReference type="GO" id="GO:0006886">
    <property type="term" value="P:intracellular protein transport"/>
    <property type="evidence" value="ECO:0007669"/>
    <property type="project" value="InterPro"/>
</dbReference>
<evidence type="ECO:0000313" key="7">
    <source>
        <dbReference type="EMBL" id="ORZ03708.1"/>
    </source>
</evidence>
<keyword evidence="5" id="KW-0812">Transmembrane</keyword>
<dbReference type="EMBL" id="MCGN01000001">
    <property type="protein sequence ID" value="ORZ03708.1"/>
    <property type="molecule type" value="Genomic_DNA"/>
</dbReference>
<dbReference type="SUPFAM" id="SSF48371">
    <property type="entry name" value="ARM repeat"/>
    <property type="match status" value="1"/>
</dbReference>
<dbReference type="Pfam" id="PF01602">
    <property type="entry name" value="Adaptin_N"/>
    <property type="match status" value="1"/>
</dbReference>
<keyword evidence="4 5" id="KW-0472">Membrane</keyword>
<proteinExistence type="predicted"/>
<evidence type="ECO:0000256" key="1">
    <source>
        <dbReference type="ARBA" id="ARBA00004308"/>
    </source>
</evidence>
<evidence type="ECO:0000256" key="5">
    <source>
        <dbReference type="SAM" id="Phobius"/>
    </source>
</evidence>
<reference evidence="7 8" key="1">
    <citation type="submission" date="2016-07" db="EMBL/GenBank/DDBJ databases">
        <title>Pervasive Adenine N6-methylation of Active Genes in Fungi.</title>
        <authorList>
            <consortium name="DOE Joint Genome Institute"/>
            <person name="Mondo S.J."/>
            <person name="Dannebaum R.O."/>
            <person name="Kuo R.C."/>
            <person name="Labutti K."/>
            <person name="Haridas S."/>
            <person name="Kuo A."/>
            <person name="Salamov A."/>
            <person name="Ahrendt S.R."/>
            <person name="Lipzen A."/>
            <person name="Sullivan W."/>
            <person name="Andreopoulos W.B."/>
            <person name="Clum A."/>
            <person name="Lindquist E."/>
            <person name="Daum C."/>
            <person name="Ramamoorthy G.K."/>
            <person name="Gryganskyi A."/>
            <person name="Culley D."/>
            <person name="Magnuson J.K."/>
            <person name="James T.Y."/>
            <person name="O'Malley M.A."/>
            <person name="Stajich J.E."/>
            <person name="Spatafora J.W."/>
            <person name="Visel A."/>
            <person name="Grigoriev I.V."/>
        </authorList>
    </citation>
    <scope>NUCLEOTIDE SEQUENCE [LARGE SCALE GENOMIC DNA]</scope>
    <source>
        <strain evidence="7 8">NRRL 2496</strain>
    </source>
</reference>
<keyword evidence="5" id="KW-1133">Transmembrane helix</keyword>
<evidence type="ECO:0000313" key="8">
    <source>
        <dbReference type="Proteomes" id="UP000242180"/>
    </source>
</evidence>
<dbReference type="InParanoid" id="A0A1X2HXA2"/>
<keyword evidence="2" id="KW-0813">Transport</keyword>
<dbReference type="AlphaFoldDB" id="A0A1X2HXA2"/>
<dbReference type="InterPro" id="IPR050840">
    <property type="entry name" value="Adaptor_Complx_Large_Subunit"/>
</dbReference>
<evidence type="ECO:0000256" key="2">
    <source>
        <dbReference type="ARBA" id="ARBA00022448"/>
    </source>
</evidence>
<feature type="transmembrane region" description="Helical" evidence="5">
    <location>
        <begin position="84"/>
        <end position="103"/>
    </location>
</feature>
<dbReference type="GO" id="GO:0030117">
    <property type="term" value="C:membrane coat"/>
    <property type="evidence" value="ECO:0007669"/>
    <property type="project" value="InterPro"/>
</dbReference>
<name>A0A1X2HXA2_SYNRA</name>
<dbReference type="InterPro" id="IPR016024">
    <property type="entry name" value="ARM-type_fold"/>
</dbReference>
<dbReference type="OrthoDB" id="29308at2759"/>
<accession>A0A1X2HXA2</accession>
<keyword evidence="3" id="KW-0653">Protein transport</keyword>
<feature type="domain" description="Clathrin/coatomer adaptor adaptin-like N-terminal" evidence="6">
    <location>
        <begin position="65"/>
        <end position="373"/>
    </location>
</feature>
<gene>
    <name evidence="7" type="ORF">BCR43DRAFT_59928</name>
</gene>
<protein>
    <submittedName>
        <fullName evidence="7">Armadillo-type protein</fullName>
    </submittedName>
</protein>